<protein>
    <submittedName>
        <fullName evidence="2">ImmA/IrrE family metallo-endopeptidase</fullName>
    </submittedName>
</protein>
<proteinExistence type="predicted"/>
<sequence length="158" mass="17946">MYSKCDIEEKARKEIVRADVEGIVPVPLDRIARALGYEPYKFEGSGDVSGLVDYENKRIYINGNESPQRQRFTLAHEIGHAVLHPGQRIVDYRRNIDAPNTPVEREANQFASELIMPRERFKSAWRERGGNVYRVAAYFGVSHAAASIRAKDLGMELP</sequence>
<dbReference type="Pfam" id="PF06114">
    <property type="entry name" value="Peptidase_M78"/>
    <property type="match status" value="1"/>
</dbReference>
<feature type="domain" description="IrrE N-terminal-like" evidence="1">
    <location>
        <begin position="53"/>
        <end position="150"/>
    </location>
</feature>
<evidence type="ECO:0000313" key="3">
    <source>
        <dbReference type="Proteomes" id="UP000600139"/>
    </source>
</evidence>
<dbReference type="AlphaFoldDB" id="A0A934R9J5"/>
<dbReference type="InterPro" id="IPR010359">
    <property type="entry name" value="IrrE_HExxH"/>
</dbReference>
<evidence type="ECO:0000259" key="1">
    <source>
        <dbReference type="Pfam" id="PF06114"/>
    </source>
</evidence>
<dbReference type="PANTHER" id="PTHR43236:SF2">
    <property type="entry name" value="BLL0069 PROTEIN"/>
    <property type="match status" value="1"/>
</dbReference>
<dbReference type="InterPro" id="IPR052345">
    <property type="entry name" value="Rad_response_metalloprotease"/>
</dbReference>
<dbReference type="Gene3D" id="1.10.10.2910">
    <property type="match status" value="1"/>
</dbReference>
<dbReference type="EMBL" id="JAENIK010000012">
    <property type="protein sequence ID" value="MBK1817534.1"/>
    <property type="molecule type" value="Genomic_DNA"/>
</dbReference>
<organism evidence="2 3">
    <name type="scientific">Luteolibacter yonseiensis</name>
    <dbReference type="NCBI Taxonomy" id="1144680"/>
    <lineage>
        <taxon>Bacteria</taxon>
        <taxon>Pseudomonadati</taxon>
        <taxon>Verrucomicrobiota</taxon>
        <taxon>Verrucomicrobiia</taxon>
        <taxon>Verrucomicrobiales</taxon>
        <taxon>Verrucomicrobiaceae</taxon>
        <taxon>Luteolibacter</taxon>
    </lineage>
</organism>
<dbReference type="RefSeq" id="WP_200352474.1">
    <property type="nucleotide sequence ID" value="NZ_BAABHZ010000001.1"/>
</dbReference>
<keyword evidence="3" id="KW-1185">Reference proteome</keyword>
<reference evidence="2" key="1">
    <citation type="submission" date="2021-01" db="EMBL/GenBank/DDBJ databases">
        <title>Modified the classification status of verrucomicrobia.</title>
        <authorList>
            <person name="Feng X."/>
        </authorList>
    </citation>
    <scope>NUCLEOTIDE SEQUENCE</scope>
    <source>
        <strain evidence="2">JCM 18052</strain>
    </source>
</reference>
<name>A0A934R9J5_9BACT</name>
<comment type="caution">
    <text evidence="2">The sequence shown here is derived from an EMBL/GenBank/DDBJ whole genome shotgun (WGS) entry which is preliminary data.</text>
</comment>
<gene>
    <name evidence="2" type="ORF">JIN84_18075</name>
</gene>
<dbReference type="PANTHER" id="PTHR43236">
    <property type="entry name" value="ANTITOXIN HIGA1"/>
    <property type="match status" value="1"/>
</dbReference>
<evidence type="ECO:0000313" key="2">
    <source>
        <dbReference type="EMBL" id="MBK1817534.1"/>
    </source>
</evidence>
<accession>A0A934R9J5</accession>
<dbReference type="Proteomes" id="UP000600139">
    <property type="component" value="Unassembled WGS sequence"/>
</dbReference>